<evidence type="ECO:0000259" key="1">
    <source>
        <dbReference type="Pfam" id="PF00561"/>
    </source>
</evidence>
<dbReference type="InterPro" id="IPR029058">
    <property type="entry name" value="AB_hydrolase_fold"/>
</dbReference>
<dbReference type="InterPro" id="IPR000073">
    <property type="entry name" value="AB_hydrolase_1"/>
</dbReference>
<dbReference type="Proteomes" id="UP000727456">
    <property type="component" value="Unassembled WGS sequence"/>
</dbReference>
<dbReference type="PANTHER" id="PTHR43798">
    <property type="entry name" value="MONOACYLGLYCEROL LIPASE"/>
    <property type="match status" value="1"/>
</dbReference>
<dbReference type="SUPFAM" id="SSF53474">
    <property type="entry name" value="alpha/beta-Hydrolases"/>
    <property type="match status" value="1"/>
</dbReference>
<organism evidence="2 3">
    <name type="scientific">Sphingomonas vulcanisoli</name>
    <dbReference type="NCBI Taxonomy" id="1658060"/>
    <lineage>
        <taxon>Bacteria</taxon>
        <taxon>Pseudomonadati</taxon>
        <taxon>Pseudomonadota</taxon>
        <taxon>Alphaproteobacteria</taxon>
        <taxon>Sphingomonadales</taxon>
        <taxon>Sphingomonadaceae</taxon>
        <taxon>Sphingomonas</taxon>
    </lineage>
</organism>
<protein>
    <submittedName>
        <fullName evidence="2">Pimeloyl-ACP methyl ester carboxylesterase</fullName>
    </submittedName>
</protein>
<comment type="caution">
    <text evidence="2">The sequence shown here is derived from an EMBL/GenBank/DDBJ whole genome shotgun (WGS) entry which is preliminary data.</text>
</comment>
<name>A0ABX0TSW4_9SPHN</name>
<proteinExistence type="predicted"/>
<dbReference type="InterPro" id="IPR050266">
    <property type="entry name" value="AB_hydrolase_sf"/>
</dbReference>
<sequence length="280" mass="30634">MTIRRGFADIAPGVQVHYRTAGSGGARPLVILHPSPGSSKMMEPLIAAFGGTRAVFALDTLGNGDSSPPLEAHPDIAHFAGAHMAAIDALGLEKFDLYGTHTGATIAAEVALAWPERVRHLILDGVSNFTPEQRAEMLAHHAPPLTIAPDASHLLWAWNFVRDAYLFWPWYKRDAEHLRGSDVPTTDALHDKFVEVIKAARTFHLSYNAAIAYDMPERFGAITVPTLFTCARQDMLLAYFDELAALMPHAERYISPGLSGPGRDETLARFVAFLDDRPAL</sequence>
<dbReference type="Pfam" id="PF00561">
    <property type="entry name" value="Abhydrolase_1"/>
    <property type="match status" value="1"/>
</dbReference>
<feature type="domain" description="AB hydrolase-1" evidence="1">
    <location>
        <begin position="28"/>
        <end position="138"/>
    </location>
</feature>
<evidence type="ECO:0000313" key="3">
    <source>
        <dbReference type="Proteomes" id="UP000727456"/>
    </source>
</evidence>
<dbReference type="Gene3D" id="3.40.50.1820">
    <property type="entry name" value="alpha/beta hydrolase"/>
    <property type="match status" value="1"/>
</dbReference>
<dbReference type="EMBL" id="JAAOZC010000005">
    <property type="protein sequence ID" value="NIJ08541.1"/>
    <property type="molecule type" value="Genomic_DNA"/>
</dbReference>
<accession>A0ABX0TSW4</accession>
<evidence type="ECO:0000313" key="2">
    <source>
        <dbReference type="EMBL" id="NIJ08541.1"/>
    </source>
</evidence>
<keyword evidence="3" id="KW-1185">Reference proteome</keyword>
<dbReference type="RefSeq" id="WP_167073394.1">
    <property type="nucleotide sequence ID" value="NZ_JAAOZC010000005.1"/>
</dbReference>
<gene>
    <name evidence="2" type="ORF">FHS31_002162</name>
</gene>
<reference evidence="2 3" key="1">
    <citation type="submission" date="2020-03" db="EMBL/GenBank/DDBJ databases">
        <title>Genomic Encyclopedia of Type Strains, Phase III (KMG-III): the genomes of soil and plant-associated and newly described type strains.</title>
        <authorList>
            <person name="Whitman W."/>
        </authorList>
    </citation>
    <scope>NUCLEOTIDE SEQUENCE [LARGE SCALE GENOMIC DNA]</scope>
    <source>
        <strain evidence="2 3">CECT 8804</strain>
    </source>
</reference>